<evidence type="ECO:0000256" key="4">
    <source>
        <dbReference type="ARBA" id="ARBA00017063"/>
    </source>
</evidence>
<dbReference type="Proteomes" id="UP000054383">
    <property type="component" value="Unassembled WGS sequence"/>
</dbReference>
<evidence type="ECO:0000313" key="8">
    <source>
        <dbReference type="Proteomes" id="UP000054383"/>
    </source>
</evidence>
<evidence type="ECO:0000256" key="3">
    <source>
        <dbReference type="ARBA" id="ARBA00005229"/>
    </source>
</evidence>
<accession>A0A0U1LV22</accession>
<dbReference type="InterPro" id="IPR031818">
    <property type="entry name" value="Hri1"/>
</dbReference>
<evidence type="ECO:0000313" key="7">
    <source>
        <dbReference type="EMBL" id="CRG86952.1"/>
    </source>
</evidence>
<dbReference type="Gene3D" id="2.40.128.320">
    <property type="entry name" value="Protein HRI1, N-terminal domain"/>
    <property type="match status" value="1"/>
</dbReference>
<comment type="similarity">
    <text evidence="3">Belongs to the HRI1 family.</text>
</comment>
<proteinExistence type="inferred from homology"/>
<organism evidence="7 8">
    <name type="scientific">Talaromyces islandicus</name>
    <name type="common">Penicillium islandicum</name>
    <dbReference type="NCBI Taxonomy" id="28573"/>
    <lineage>
        <taxon>Eukaryota</taxon>
        <taxon>Fungi</taxon>
        <taxon>Dikarya</taxon>
        <taxon>Ascomycota</taxon>
        <taxon>Pezizomycotina</taxon>
        <taxon>Eurotiomycetes</taxon>
        <taxon>Eurotiomycetidae</taxon>
        <taxon>Eurotiales</taxon>
        <taxon>Trichocomaceae</taxon>
        <taxon>Talaromyces</taxon>
        <taxon>Talaromyces sect. Islandici</taxon>
    </lineage>
</organism>
<keyword evidence="5" id="KW-0963">Cytoplasm</keyword>
<sequence length="302" mass="33912">MLSFLPAPPQGVAHDSKTMLVHSNPIQTQTLAVGKHAYSLSSRVSIRWPPEDPYENTDTIVLSVNNFFVDLRVEKDTKKLDWAIAGVRIVDQNDSRRVTFLHTINSRSTFQHVDIGLFTPMDNGDELETGTMLRPSDPMGAFPRQYEEVWRQRPPINVPGSNIAYVIESAGSHVSVIQNMDGNGAEESKEVETFLARIGGTYIAIRQPTRIIQTPKGGVDGYTFQKFGDTESVSVRHEEFVPRRGWVEKFVMGPEGKDLPTMMRGRSDFAQAQEGKGNWRKPGQRVIVRGEEYVVRGFSDMS</sequence>
<dbReference type="EMBL" id="CVMT01000003">
    <property type="protein sequence ID" value="CRG86952.1"/>
    <property type="molecule type" value="Genomic_DNA"/>
</dbReference>
<dbReference type="InterPro" id="IPR043047">
    <property type="entry name" value="Hri1_N_sf"/>
</dbReference>
<keyword evidence="8" id="KW-1185">Reference proteome</keyword>
<reference evidence="7 8" key="1">
    <citation type="submission" date="2015-04" db="EMBL/GenBank/DDBJ databases">
        <authorList>
            <person name="Syromyatnikov M.Y."/>
            <person name="Popov V.N."/>
        </authorList>
    </citation>
    <scope>NUCLEOTIDE SEQUENCE [LARGE SCALE GENOMIC DNA]</scope>
    <source>
        <strain evidence="7">WF-38-12</strain>
    </source>
</reference>
<evidence type="ECO:0000256" key="1">
    <source>
        <dbReference type="ARBA" id="ARBA00004123"/>
    </source>
</evidence>
<dbReference type="GO" id="GO:0005737">
    <property type="term" value="C:cytoplasm"/>
    <property type="evidence" value="ECO:0007669"/>
    <property type="project" value="UniProtKB-SubCell"/>
</dbReference>
<dbReference type="GO" id="GO:0005634">
    <property type="term" value="C:nucleus"/>
    <property type="evidence" value="ECO:0007669"/>
    <property type="project" value="UniProtKB-SubCell"/>
</dbReference>
<protein>
    <recommendedName>
        <fullName evidence="4">Protein HRI1</fullName>
    </recommendedName>
</protein>
<dbReference type="AlphaFoldDB" id="A0A0U1LV22"/>
<evidence type="ECO:0000256" key="6">
    <source>
        <dbReference type="ARBA" id="ARBA00023242"/>
    </source>
</evidence>
<gene>
    <name evidence="7" type="ORF">PISL3812_03965</name>
</gene>
<dbReference type="InterPro" id="IPR038744">
    <property type="entry name" value="Hri1_N"/>
</dbReference>
<name>A0A0U1LV22_TALIS</name>
<evidence type="ECO:0000256" key="2">
    <source>
        <dbReference type="ARBA" id="ARBA00004496"/>
    </source>
</evidence>
<dbReference type="CDD" id="cd11692">
    <property type="entry name" value="HRI1_N_like"/>
    <property type="match status" value="1"/>
</dbReference>
<dbReference type="OMA" id="FTHAIDS"/>
<evidence type="ECO:0000256" key="5">
    <source>
        <dbReference type="ARBA" id="ARBA00022490"/>
    </source>
</evidence>
<dbReference type="OrthoDB" id="4045395at2759"/>
<keyword evidence="6" id="KW-0539">Nucleus</keyword>
<dbReference type="STRING" id="28573.A0A0U1LV22"/>
<dbReference type="Pfam" id="PF16815">
    <property type="entry name" value="HRI1"/>
    <property type="match status" value="1"/>
</dbReference>
<comment type="subcellular location">
    <subcellularLocation>
        <location evidence="2">Cytoplasm</location>
    </subcellularLocation>
    <subcellularLocation>
        <location evidence="1">Nucleus</location>
    </subcellularLocation>
</comment>